<dbReference type="EMBL" id="LT670817">
    <property type="protein sequence ID" value="SHG43055.1"/>
    <property type="molecule type" value="Genomic_DNA"/>
</dbReference>
<proteinExistence type="predicted"/>
<name>A0A1M5JRK9_9BRAD</name>
<feature type="compositionally biased region" description="Low complexity" evidence="1">
    <location>
        <begin position="184"/>
        <end position="194"/>
    </location>
</feature>
<dbReference type="OrthoDB" id="8265120at2"/>
<organism evidence="2 3">
    <name type="scientific">Bradyrhizobium erythrophlei</name>
    <dbReference type="NCBI Taxonomy" id="1437360"/>
    <lineage>
        <taxon>Bacteria</taxon>
        <taxon>Pseudomonadati</taxon>
        <taxon>Pseudomonadota</taxon>
        <taxon>Alphaproteobacteria</taxon>
        <taxon>Hyphomicrobiales</taxon>
        <taxon>Nitrobacteraceae</taxon>
        <taxon>Bradyrhizobium</taxon>
    </lineage>
</organism>
<reference evidence="2 3" key="1">
    <citation type="submission" date="2016-11" db="EMBL/GenBank/DDBJ databases">
        <authorList>
            <person name="Jaros S."/>
            <person name="Januszkiewicz K."/>
            <person name="Wedrychowicz H."/>
        </authorList>
    </citation>
    <scope>NUCLEOTIDE SEQUENCE [LARGE SCALE GENOMIC DNA]</scope>
    <source>
        <strain evidence="2 3">GAS138</strain>
    </source>
</reference>
<evidence type="ECO:0000256" key="1">
    <source>
        <dbReference type="SAM" id="MobiDB-lite"/>
    </source>
</evidence>
<gene>
    <name evidence="2" type="ORF">SAMN05443248_1537</name>
</gene>
<evidence type="ECO:0000313" key="3">
    <source>
        <dbReference type="Proteomes" id="UP000189796"/>
    </source>
</evidence>
<dbReference type="RefSeq" id="WP_079600705.1">
    <property type="nucleotide sequence ID" value="NZ_LT670817.1"/>
</dbReference>
<dbReference type="AlphaFoldDB" id="A0A1M5JRK9"/>
<protein>
    <submittedName>
        <fullName evidence="2">Uncharacterized protein</fullName>
    </submittedName>
</protein>
<dbReference type="Proteomes" id="UP000189796">
    <property type="component" value="Chromosome I"/>
</dbReference>
<accession>A0A1M5JRK9</accession>
<evidence type="ECO:0000313" key="2">
    <source>
        <dbReference type="EMBL" id="SHG43055.1"/>
    </source>
</evidence>
<feature type="region of interest" description="Disordered" evidence="1">
    <location>
        <begin position="156"/>
        <end position="203"/>
    </location>
</feature>
<sequence>MADDPVVAKALEKIAFHEAETARLKRWVNGYDEMAGEQPRFGDVGAGAEMAGGPVRTRAGKQWQPGDFLGKPFATAARSIMLARAEAAGGGAAPASVDDIQEALLQGAFDFGTANSENQKQSIRISLGKNSVTFVRIPNSDLFGLLEWYPGLKKAGKSQRKAGEKDQGTSAVADEPNGDEIAGDEAAVSAAEAAPKMPWADQK</sequence>